<protein>
    <submittedName>
        <fullName evidence="2">DNA-binding protein</fullName>
    </submittedName>
</protein>
<keyword evidence="3" id="KW-1185">Reference proteome</keyword>
<dbReference type="Pfam" id="PF05168">
    <property type="entry name" value="HEPN"/>
    <property type="match status" value="1"/>
</dbReference>
<dbReference type="GO" id="GO:0003677">
    <property type="term" value="F:DNA binding"/>
    <property type="evidence" value="ECO:0007669"/>
    <property type="project" value="UniProtKB-KW"/>
</dbReference>
<dbReference type="KEGG" id="hfv:R50_0183"/>
<proteinExistence type="predicted"/>
<name>A0A6F8ZDK1_9FIRM</name>
<dbReference type="SMART" id="SM00748">
    <property type="entry name" value="HEPN"/>
    <property type="match status" value="1"/>
</dbReference>
<evidence type="ECO:0000313" key="2">
    <source>
        <dbReference type="EMBL" id="CAB1127689.1"/>
    </source>
</evidence>
<reference evidence="2 3" key="1">
    <citation type="submission" date="2020-02" db="EMBL/GenBank/DDBJ databases">
        <authorList>
            <person name="Hogendoorn C."/>
        </authorList>
    </citation>
    <scope>NUCLEOTIDE SEQUENCE [LARGE SCALE GENOMIC DNA]</scope>
    <source>
        <strain evidence="2">R501</strain>
    </source>
</reference>
<evidence type="ECO:0000259" key="1">
    <source>
        <dbReference type="PROSITE" id="PS50910"/>
    </source>
</evidence>
<keyword evidence="2" id="KW-0238">DNA-binding</keyword>
<dbReference type="InterPro" id="IPR007842">
    <property type="entry name" value="HEPN_dom"/>
</dbReference>
<sequence length="131" mass="14516">MAGDERVQAWLTQALDDLDTADLLSTRKFGAAAFFYQQAAEKALKALAMARHQSPWGHSILKLLQSLDPGGDLASPLYQCGRRLDLFYIPTRYPDAFPEGTASEHFSAEDAKEARACARMVIDWVQNGLNN</sequence>
<dbReference type="SUPFAM" id="SSF81593">
    <property type="entry name" value="Nucleotidyltransferase substrate binding subunit/domain"/>
    <property type="match status" value="1"/>
</dbReference>
<dbReference type="PROSITE" id="PS50910">
    <property type="entry name" value="HEPN"/>
    <property type="match status" value="1"/>
</dbReference>
<dbReference type="EMBL" id="LR778114">
    <property type="protein sequence ID" value="CAB1127689.1"/>
    <property type="molecule type" value="Genomic_DNA"/>
</dbReference>
<gene>
    <name evidence="2" type="ORF">R50_0183</name>
</gene>
<dbReference type="Gene3D" id="1.20.120.330">
    <property type="entry name" value="Nucleotidyltransferases domain 2"/>
    <property type="match status" value="1"/>
</dbReference>
<organism evidence="2 3">
    <name type="scientific">Candidatus Hydrogenisulfobacillus filiaventi</name>
    <dbReference type="NCBI Taxonomy" id="2707344"/>
    <lineage>
        <taxon>Bacteria</taxon>
        <taxon>Bacillati</taxon>
        <taxon>Bacillota</taxon>
        <taxon>Clostridia</taxon>
        <taxon>Eubacteriales</taxon>
        <taxon>Clostridiales Family XVII. Incertae Sedis</taxon>
        <taxon>Candidatus Hydrogenisulfobacillus</taxon>
    </lineage>
</organism>
<feature type="domain" description="HEPN" evidence="1">
    <location>
        <begin position="11"/>
        <end position="121"/>
    </location>
</feature>
<evidence type="ECO:0000313" key="3">
    <source>
        <dbReference type="Proteomes" id="UP000503399"/>
    </source>
</evidence>
<dbReference type="Proteomes" id="UP000503399">
    <property type="component" value="Chromosome"/>
</dbReference>
<accession>A0A6F8ZDK1</accession>
<dbReference type="AlphaFoldDB" id="A0A6F8ZDK1"/>